<dbReference type="InterPro" id="IPR052038">
    <property type="entry name" value="Type-VII_TA_antitoxin"/>
</dbReference>
<organism evidence="12">
    <name type="scientific">Tolypothrix bouteillei VB521301</name>
    <dbReference type="NCBI Taxonomy" id="1479485"/>
    <lineage>
        <taxon>Bacteria</taxon>
        <taxon>Bacillati</taxon>
        <taxon>Cyanobacteriota</taxon>
        <taxon>Cyanophyceae</taxon>
        <taxon>Nostocales</taxon>
        <taxon>Tolypothrichaceae</taxon>
        <taxon>Tolypothrix</taxon>
    </lineage>
</organism>
<dbReference type="EMBL" id="JHEG02000043">
    <property type="protein sequence ID" value="KIE11715.1"/>
    <property type="molecule type" value="Genomic_DNA"/>
</dbReference>
<dbReference type="GO" id="GO:0005524">
    <property type="term" value="F:ATP binding"/>
    <property type="evidence" value="ECO:0007669"/>
    <property type="project" value="UniProtKB-KW"/>
</dbReference>
<reference evidence="12" key="1">
    <citation type="journal article" date="2015" name="Genome Announc.">
        <title>Draft Genome Sequence of Tolypothrix boutellei Strain VB521301.</title>
        <authorList>
            <person name="Chandrababunaidu M.M."/>
            <person name="Singh D."/>
            <person name="Sen D."/>
            <person name="Bhan S."/>
            <person name="Das S."/>
            <person name="Gupta A."/>
            <person name="Adhikary S.P."/>
            <person name="Tripathy S."/>
        </authorList>
    </citation>
    <scope>NUCLEOTIDE SEQUENCE</scope>
    <source>
        <strain evidence="12">VB521301</strain>
    </source>
</reference>
<dbReference type="PANTHER" id="PTHR33571:SF14">
    <property type="entry name" value="PROTEIN ADENYLYLTRANSFERASE MJ0435-RELATED"/>
    <property type="match status" value="1"/>
</dbReference>
<dbReference type="SUPFAM" id="SSF81301">
    <property type="entry name" value="Nucleotidyltransferase"/>
    <property type="match status" value="1"/>
</dbReference>
<evidence type="ECO:0000256" key="2">
    <source>
        <dbReference type="ARBA" id="ARBA00022649"/>
    </source>
</evidence>
<keyword evidence="5" id="KW-0479">Metal-binding</keyword>
<keyword evidence="6" id="KW-0547">Nucleotide-binding</keyword>
<dbReference type="Pfam" id="PF01909">
    <property type="entry name" value="NTP_transf_2"/>
    <property type="match status" value="1"/>
</dbReference>
<evidence type="ECO:0000313" key="11">
    <source>
        <dbReference type="EMBL" id="KAF3887596.1"/>
    </source>
</evidence>
<accession>A0A0C1RIA1</accession>
<evidence type="ECO:0000256" key="7">
    <source>
        <dbReference type="ARBA" id="ARBA00022840"/>
    </source>
</evidence>
<dbReference type="GO" id="GO:0046872">
    <property type="term" value="F:metal ion binding"/>
    <property type="evidence" value="ECO:0007669"/>
    <property type="project" value="UniProtKB-KW"/>
</dbReference>
<dbReference type="Gene3D" id="3.30.460.10">
    <property type="entry name" value="Beta Polymerase, domain 2"/>
    <property type="match status" value="1"/>
</dbReference>
<dbReference type="PANTHER" id="PTHR33571">
    <property type="entry name" value="SSL8005 PROTEIN"/>
    <property type="match status" value="1"/>
</dbReference>
<evidence type="ECO:0000259" key="10">
    <source>
        <dbReference type="Pfam" id="PF01909"/>
    </source>
</evidence>
<dbReference type="InterPro" id="IPR043519">
    <property type="entry name" value="NT_sf"/>
</dbReference>
<evidence type="ECO:0000313" key="13">
    <source>
        <dbReference type="Proteomes" id="UP000029738"/>
    </source>
</evidence>
<feature type="domain" description="Polymerase nucleotidyl transferase" evidence="10">
    <location>
        <begin position="13"/>
        <end position="84"/>
    </location>
</feature>
<proteinExistence type="inferred from homology"/>
<name>A0A0C1RIA1_9CYAN</name>
<dbReference type="EMBL" id="JHEG04000001">
    <property type="protein sequence ID" value="KAF3887596.1"/>
    <property type="molecule type" value="Genomic_DNA"/>
</dbReference>
<comment type="caution">
    <text evidence="12">The sequence shown here is derived from an EMBL/GenBank/DDBJ whole genome shotgun (WGS) entry which is preliminary data.</text>
</comment>
<keyword evidence="2" id="KW-1277">Toxin-antitoxin system</keyword>
<dbReference type="RefSeq" id="WP_038083057.1">
    <property type="nucleotide sequence ID" value="NZ_JHEG04000001.1"/>
</dbReference>
<evidence type="ECO:0000256" key="4">
    <source>
        <dbReference type="ARBA" id="ARBA00022695"/>
    </source>
</evidence>
<keyword evidence="13" id="KW-1185">Reference proteome</keyword>
<dbReference type="AlphaFoldDB" id="A0A0C1RIA1"/>
<evidence type="ECO:0000256" key="9">
    <source>
        <dbReference type="ARBA" id="ARBA00038276"/>
    </source>
</evidence>
<comment type="similarity">
    <text evidence="9">Belongs to the MntA antitoxin family.</text>
</comment>
<dbReference type="STRING" id="1479485.DA73_0214600"/>
<evidence type="ECO:0000313" key="12">
    <source>
        <dbReference type="EMBL" id="KIE11715.1"/>
    </source>
</evidence>
<reference evidence="11" key="2">
    <citation type="submission" date="2019-11" db="EMBL/GenBank/DDBJ databases">
        <title>Improved Assembly of Tolypothrix boutellei genome.</title>
        <authorList>
            <person name="Sarangi A.N."/>
            <person name="Mukherjee M."/>
            <person name="Ghosh S."/>
            <person name="Singh D."/>
            <person name="Das A."/>
            <person name="Kant S."/>
            <person name="Prusty A."/>
            <person name="Tripathy S."/>
        </authorList>
    </citation>
    <scope>NUCLEOTIDE SEQUENCE</scope>
    <source>
        <strain evidence="11">VB521301</strain>
    </source>
</reference>
<dbReference type="OrthoDB" id="9809668at2"/>
<dbReference type="CDD" id="cd05403">
    <property type="entry name" value="NT_KNTase_like"/>
    <property type="match status" value="1"/>
</dbReference>
<sequence>MKRSQVLEIIAAHREQLQAMGVKSLDLFGSVARDEAKAGSDIDFLIEFNRPVGLFEFIEVRLYLEDLLGYPVDMGTLDALRENFREPVLEDIIRAF</sequence>
<evidence type="ECO:0000256" key="5">
    <source>
        <dbReference type="ARBA" id="ARBA00022723"/>
    </source>
</evidence>
<evidence type="ECO:0000256" key="8">
    <source>
        <dbReference type="ARBA" id="ARBA00022842"/>
    </source>
</evidence>
<dbReference type="Proteomes" id="UP000029738">
    <property type="component" value="Unassembled WGS sequence"/>
</dbReference>
<protein>
    <submittedName>
        <fullName evidence="12">DNA polymerase III subunit beta</fullName>
    </submittedName>
    <submittedName>
        <fullName evidence="11">Nucleotidyltransferase</fullName>
    </submittedName>
</protein>
<keyword evidence="8" id="KW-0460">Magnesium</keyword>
<evidence type="ECO:0000256" key="6">
    <source>
        <dbReference type="ARBA" id="ARBA00022741"/>
    </source>
</evidence>
<keyword evidence="4" id="KW-0548">Nucleotidyltransferase</keyword>
<gene>
    <name evidence="12" type="ORF">DA73_0214600</name>
    <name evidence="11" type="ORF">DA73_0400020470</name>
</gene>
<keyword evidence="3" id="KW-0808">Transferase</keyword>
<keyword evidence="7" id="KW-0067">ATP-binding</keyword>
<evidence type="ECO:0000256" key="3">
    <source>
        <dbReference type="ARBA" id="ARBA00022679"/>
    </source>
</evidence>
<dbReference type="GO" id="GO:0016779">
    <property type="term" value="F:nucleotidyltransferase activity"/>
    <property type="evidence" value="ECO:0007669"/>
    <property type="project" value="UniProtKB-KW"/>
</dbReference>
<dbReference type="InterPro" id="IPR002934">
    <property type="entry name" value="Polymerase_NTP_transf_dom"/>
</dbReference>
<comment type="cofactor">
    <cofactor evidence="1">
        <name>Mg(2+)</name>
        <dbReference type="ChEBI" id="CHEBI:18420"/>
    </cofactor>
</comment>
<evidence type="ECO:0000256" key="1">
    <source>
        <dbReference type="ARBA" id="ARBA00001946"/>
    </source>
</evidence>